<keyword evidence="1" id="KW-0732">Signal</keyword>
<organism evidence="2 3">
    <name type="scientific">Muriicola soli</name>
    <dbReference type="NCBI Taxonomy" id="2507538"/>
    <lineage>
        <taxon>Bacteria</taxon>
        <taxon>Pseudomonadati</taxon>
        <taxon>Bacteroidota</taxon>
        <taxon>Flavobacteriia</taxon>
        <taxon>Flavobacteriales</taxon>
        <taxon>Flavobacteriaceae</taxon>
        <taxon>Muriicola</taxon>
    </lineage>
</organism>
<sequence>MKNQTILLFLALGLLGNPFLYSQSADSTEEKKKTTKLFREQEILPIKLRFSNKEMKKETNDSTYLFSKLLFKDKGQWDSIDVRIRARGNYRRAHCYFPPLKVKIKKSLAKETIFKGNKELKLVMPCVQSTKSLDNIVKEYMAYKIYEVISPFHFKTRMVSIEYTELKGKKDKVHTVKGFLIEDIDKVAKRENAKKMKRIVHPMEQDDIASAQNDFFQFLIGNTDYSTAYQHNQKLVFTSDFRTIPLPYDFDMSGLVDASYAVVSQVQGEVLSIESVKDRLYRGFKRDEAVFQQVRKQYLDKKSEIFEVIEGIKPQFDNEKEFMIARNFIEDFFKVLENDNQFDMQIIRKARIK</sequence>
<name>A0A411E8M7_9FLAO</name>
<evidence type="ECO:0000313" key="3">
    <source>
        <dbReference type="Proteomes" id="UP000290889"/>
    </source>
</evidence>
<dbReference type="RefSeq" id="WP_129603642.1">
    <property type="nucleotide sequence ID" value="NZ_CP035544.1"/>
</dbReference>
<protein>
    <submittedName>
        <fullName evidence="2">Uncharacterized protein</fullName>
    </submittedName>
</protein>
<accession>A0A411E8M7</accession>
<dbReference type="KEGG" id="mur:EQY75_05685"/>
<evidence type="ECO:0000256" key="1">
    <source>
        <dbReference type="SAM" id="SignalP"/>
    </source>
</evidence>
<dbReference type="AlphaFoldDB" id="A0A411E8M7"/>
<dbReference type="OrthoDB" id="662693at2"/>
<evidence type="ECO:0000313" key="2">
    <source>
        <dbReference type="EMBL" id="QBA64071.1"/>
    </source>
</evidence>
<dbReference type="EMBL" id="CP035544">
    <property type="protein sequence ID" value="QBA64071.1"/>
    <property type="molecule type" value="Genomic_DNA"/>
</dbReference>
<dbReference type="Proteomes" id="UP000290889">
    <property type="component" value="Chromosome"/>
</dbReference>
<feature type="chain" id="PRO_5019247189" evidence="1">
    <location>
        <begin position="23"/>
        <end position="353"/>
    </location>
</feature>
<reference evidence="2 3" key="1">
    <citation type="submission" date="2019-01" db="EMBL/GenBank/DDBJ databases">
        <title>Muriicola soli sp. nov., isolated from soil.</title>
        <authorList>
            <person name="Kang H.J."/>
            <person name="Kim S.B."/>
        </authorList>
    </citation>
    <scope>NUCLEOTIDE SEQUENCE [LARGE SCALE GENOMIC DNA]</scope>
    <source>
        <strain evidence="2 3">MMS17-SY002</strain>
    </source>
</reference>
<proteinExistence type="predicted"/>
<feature type="signal peptide" evidence="1">
    <location>
        <begin position="1"/>
        <end position="22"/>
    </location>
</feature>
<gene>
    <name evidence="2" type="ORF">EQY75_05685</name>
</gene>
<keyword evidence="3" id="KW-1185">Reference proteome</keyword>